<reference evidence="4 5" key="1">
    <citation type="journal article" date="2021" name="Res Sq">
        <title>Streptomyces Pimoensis sp. nov., Isolated From the Taklimakan Desert in Xinjiang, China.</title>
        <authorList>
            <person name="Zhang P."/>
            <person name="Luo X."/>
            <person name="Luo X."/>
            <person name="Liu Z."/>
            <person name="Xia Z."/>
            <person name="Wan C."/>
            <person name="zhang L."/>
        </authorList>
    </citation>
    <scope>NUCLEOTIDE SEQUENCE [LARGE SCALE GENOMIC DNA]</scope>
    <source>
        <strain evidence="4 5">TRM75549</strain>
    </source>
</reference>
<evidence type="ECO:0000256" key="3">
    <source>
        <dbReference type="SAM" id="MobiDB-lite"/>
    </source>
</evidence>
<sequence length="68" mass="7384">METTARDFTRNASKYPAAAERGERITVTRNGRPVAVLSPVTEESVPDHPADPMGDDDIPVFHSGSRTC</sequence>
<evidence type="ECO:0000256" key="1">
    <source>
        <dbReference type="ARBA" id="ARBA00009981"/>
    </source>
</evidence>
<protein>
    <recommendedName>
        <fullName evidence="2">Antitoxin</fullName>
    </recommendedName>
</protein>
<dbReference type="RefSeq" id="WP_371242501.1">
    <property type="nucleotide sequence ID" value="NZ_JAHWZY010000036.1"/>
</dbReference>
<dbReference type="Proteomes" id="UP001567537">
    <property type="component" value="Unassembled WGS sequence"/>
</dbReference>
<evidence type="ECO:0000313" key="4">
    <source>
        <dbReference type="EMBL" id="MEZ3182160.1"/>
    </source>
</evidence>
<gene>
    <name evidence="4" type="ORF">KYY02_26870</name>
</gene>
<feature type="region of interest" description="Disordered" evidence="3">
    <location>
        <begin position="1"/>
        <end position="68"/>
    </location>
</feature>
<keyword evidence="5" id="KW-1185">Reference proteome</keyword>
<dbReference type="SUPFAM" id="SSF143120">
    <property type="entry name" value="YefM-like"/>
    <property type="match status" value="1"/>
</dbReference>
<dbReference type="NCBIfam" id="TIGR01552">
    <property type="entry name" value="phd_fam"/>
    <property type="match status" value="1"/>
</dbReference>
<dbReference type="EMBL" id="JAHWZY010000036">
    <property type="protein sequence ID" value="MEZ3182160.1"/>
    <property type="molecule type" value="Genomic_DNA"/>
</dbReference>
<dbReference type="Pfam" id="PF02604">
    <property type="entry name" value="PhdYeFM_antitox"/>
    <property type="match status" value="1"/>
</dbReference>
<accession>A0ABV4J5F5</accession>
<comment type="function">
    <text evidence="2">Antitoxin component of a type II toxin-antitoxin (TA) system.</text>
</comment>
<evidence type="ECO:0000256" key="2">
    <source>
        <dbReference type="RuleBase" id="RU362080"/>
    </source>
</evidence>
<name>A0ABV4J5F5_9ACTN</name>
<dbReference type="Gene3D" id="3.40.1620.10">
    <property type="entry name" value="YefM-like domain"/>
    <property type="match status" value="1"/>
</dbReference>
<dbReference type="InterPro" id="IPR006442">
    <property type="entry name" value="Antitoxin_Phd/YefM"/>
</dbReference>
<dbReference type="InterPro" id="IPR036165">
    <property type="entry name" value="YefM-like_sf"/>
</dbReference>
<comment type="caution">
    <text evidence="4">The sequence shown here is derived from an EMBL/GenBank/DDBJ whole genome shotgun (WGS) entry which is preliminary data.</text>
</comment>
<organism evidence="4 5">
    <name type="scientific">Streptomyces pimonensis</name>
    <dbReference type="NCBI Taxonomy" id="2860288"/>
    <lineage>
        <taxon>Bacteria</taxon>
        <taxon>Bacillati</taxon>
        <taxon>Actinomycetota</taxon>
        <taxon>Actinomycetes</taxon>
        <taxon>Kitasatosporales</taxon>
        <taxon>Streptomycetaceae</taxon>
        <taxon>Streptomyces</taxon>
    </lineage>
</organism>
<evidence type="ECO:0000313" key="5">
    <source>
        <dbReference type="Proteomes" id="UP001567537"/>
    </source>
</evidence>
<comment type="similarity">
    <text evidence="1 2">Belongs to the phD/YefM antitoxin family.</text>
</comment>
<proteinExistence type="inferred from homology"/>